<evidence type="ECO:0000256" key="2">
    <source>
        <dbReference type="ARBA" id="ARBA00022475"/>
    </source>
</evidence>
<dbReference type="GO" id="GO:0007635">
    <property type="term" value="P:chemosensory behavior"/>
    <property type="evidence" value="ECO:0007669"/>
    <property type="project" value="TreeGrafter"/>
</dbReference>
<feature type="transmembrane region" description="Helical" evidence="8">
    <location>
        <begin position="379"/>
        <end position="399"/>
    </location>
</feature>
<feature type="transmembrane region" description="Helical" evidence="8">
    <location>
        <begin position="137"/>
        <end position="160"/>
    </location>
</feature>
<evidence type="ECO:0000256" key="5">
    <source>
        <dbReference type="ARBA" id="ARBA00023136"/>
    </source>
</evidence>
<comment type="function">
    <text evidence="8">Gustatory receptor which mediates acceptance or avoidance behavior, depending on its substrates.</text>
</comment>
<evidence type="ECO:0000256" key="7">
    <source>
        <dbReference type="ARBA" id="ARBA00023224"/>
    </source>
</evidence>
<sequence>MPVQSPTVPKSVINRVLPICKFFAITPWNTYKDEKDDDCIKSRFYQVYAVLVMLACLVSLVSGVYNSTLDYPTYSLHHIVVIIDHIMFVSITTANILGTFMTVFYKGDVIKEYAERIISINKFIPIRGCPKSYWRMVIIFCIIVCFTIFLDTAVWIYIIGWKFYKYYIFREFQYFHYSVMVFLAYYFACMIRCKFASLNVLLTEDACQLSSQEKYTHDFLPVYDMERLLMVNNDEKTTQQNLKDVFKWYTEIADILEIYNSIFGQIIFIASMCTIALLLNYIVYFLISPFTIAILILVMFWILIALVQIITLAYVCDSVAKEAKKTPEICYILLNKIPTIPKTDKDKILREELQLIAQQAICRNPCISASGFFVVNNSILGFIMASVTSYIIVTIQFVGQH</sequence>
<evidence type="ECO:0000313" key="9">
    <source>
        <dbReference type="EMBL" id="CAH0564899.1"/>
    </source>
</evidence>
<comment type="similarity">
    <text evidence="8">Belongs to the insect chemoreceptor superfamily. Gustatory receptor (GR) family.</text>
</comment>
<dbReference type="Proteomes" id="UP001154078">
    <property type="component" value="Chromosome 9"/>
</dbReference>
<feature type="transmembrane region" description="Helical" evidence="8">
    <location>
        <begin position="85"/>
        <end position="105"/>
    </location>
</feature>
<dbReference type="GO" id="GO:0007165">
    <property type="term" value="P:signal transduction"/>
    <property type="evidence" value="ECO:0007669"/>
    <property type="project" value="UniProtKB-KW"/>
</dbReference>
<evidence type="ECO:0000256" key="3">
    <source>
        <dbReference type="ARBA" id="ARBA00022692"/>
    </source>
</evidence>
<dbReference type="EMBL" id="OV121140">
    <property type="protein sequence ID" value="CAH0564899.1"/>
    <property type="molecule type" value="Genomic_DNA"/>
</dbReference>
<feature type="transmembrane region" description="Helical" evidence="8">
    <location>
        <begin position="293"/>
        <end position="315"/>
    </location>
</feature>
<dbReference type="GO" id="GO:0050909">
    <property type="term" value="P:sensory perception of taste"/>
    <property type="evidence" value="ECO:0007669"/>
    <property type="project" value="InterPro"/>
</dbReference>
<evidence type="ECO:0000256" key="8">
    <source>
        <dbReference type="RuleBase" id="RU363108"/>
    </source>
</evidence>
<gene>
    <name evidence="9" type="ORF">MELIAE_LOCUS13342</name>
</gene>
<keyword evidence="2 8" id="KW-1003">Cell membrane</keyword>
<protein>
    <recommendedName>
        <fullName evidence="8">Gustatory receptor</fullName>
    </recommendedName>
</protein>
<dbReference type="AlphaFoldDB" id="A0A9P0FS74"/>
<dbReference type="OrthoDB" id="6769782at2759"/>
<dbReference type="PANTHER" id="PTHR21143:SF104">
    <property type="entry name" value="GUSTATORY RECEPTOR 8A-RELATED"/>
    <property type="match status" value="1"/>
</dbReference>
<proteinExistence type="inferred from homology"/>
<reference evidence="9" key="1">
    <citation type="submission" date="2021-12" db="EMBL/GenBank/DDBJ databases">
        <authorList>
            <person name="King R."/>
        </authorList>
    </citation>
    <scope>NUCLEOTIDE SEQUENCE</scope>
</reference>
<dbReference type="Pfam" id="PF08395">
    <property type="entry name" value="7tm_7"/>
    <property type="match status" value="1"/>
</dbReference>
<keyword evidence="7 8" id="KW-0807">Transducer</keyword>
<comment type="subcellular location">
    <subcellularLocation>
        <location evidence="1 8">Cell membrane</location>
        <topology evidence="1 8">Multi-pass membrane protein</topology>
    </subcellularLocation>
</comment>
<dbReference type="PANTHER" id="PTHR21143">
    <property type="entry name" value="INVERTEBRATE GUSTATORY RECEPTOR"/>
    <property type="match status" value="1"/>
</dbReference>
<accession>A0A9P0FS74</accession>
<dbReference type="GO" id="GO:0043025">
    <property type="term" value="C:neuronal cell body"/>
    <property type="evidence" value="ECO:0007669"/>
    <property type="project" value="TreeGrafter"/>
</dbReference>
<keyword evidence="6 8" id="KW-0675">Receptor</keyword>
<evidence type="ECO:0000256" key="1">
    <source>
        <dbReference type="ARBA" id="ARBA00004651"/>
    </source>
</evidence>
<evidence type="ECO:0000256" key="4">
    <source>
        <dbReference type="ARBA" id="ARBA00022989"/>
    </source>
</evidence>
<name>A0A9P0FS74_BRAAE</name>
<keyword evidence="10" id="KW-1185">Reference proteome</keyword>
<evidence type="ECO:0000313" key="10">
    <source>
        <dbReference type="Proteomes" id="UP001154078"/>
    </source>
</evidence>
<evidence type="ECO:0000256" key="6">
    <source>
        <dbReference type="ARBA" id="ARBA00023170"/>
    </source>
</evidence>
<keyword evidence="4 8" id="KW-1133">Transmembrane helix</keyword>
<organism evidence="9 10">
    <name type="scientific">Brassicogethes aeneus</name>
    <name type="common">Rape pollen beetle</name>
    <name type="synonym">Meligethes aeneus</name>
    <dbReference type="NCBI Taxonomy" id="1431903"/>
    <lineage>
        <taxon>Eukaryota</taxon>
        <taxon>Metazoa</taxon>
        <taxon>Ecdysozoa</taxon>
        <taxon>Arthropoda</taxon>
        <taxon>Hexapoda</taxon>
        <taxon>Insecta</taxon>
        <taxon>Pterygota</taxon>
        <taxon>Neoptera</taxon>
        <taxon>Endopterygota</taxon>
        <taxon>Coleoptera</taxon>
        <taxon>Polyphaga</taxon>
        <taxon>Cucujiformia</taxon>
        <taxon>Nitidulidae</taxon>
        <taxon>Meligethinae</taxon>
        <taxon>Brassicogethes</taxon>
    </lineage>
</organism>
<keyword evidence="5 8" id="KW-0472">Membrane</keyword>
<dbReference type="GO" id="GO:0030424">
    <property type="term" value="C:axon"/>
    <property type="evidence" value="ECO:0007669"/>
    <property type="project" value="TreeGrafter"/>
</dbReference>
<feature type="transmembrane region" description="Helical" evidence="8">
    <location>
        <begin position="172"/>
        <end position="191"/>
    </location>
</feature>
<dbReference type="InterPro" id="IPR013604">
    <property type="entry name" value="7TM_chemorcpt"/>
</dbReference>
<feature type="transmembrane region" description="Helical" evidence="8">
    <location>
        <begin position="45"/>
        <end position="65"/>
    </location>
</feature>
<dbReference type="GO" id="GO:0005886">
    <property type="term" value="C:plasma membrane"/>
    <property type="evidence" value="ECO:0007669"/>
    <property type="project" value="UniProtKB-SubCell"/>
</dbReference>
<dbReference type="GO" id="GO:0030425">
    <property type="term" value="C:dendrite"/>
    <property type="evidence" value="ECO:0007669"/>
    <property type="project" value="TreeGrafter"/>
</dbReference>
<keyword evidence="3 8" id="KW-0812">Transmembrane</keyword>
<feature type="transmembrane region" description="Helical" evidence="8">
    <location>
        <begin position="266"/>
        <end position="287"/>
    </location>
</feature>
<dbReference type="GO" id="GO:0008049">
    <property type="term" value="P:male courtship behavior"/>
    <property type="evidence" value="ECO:0007669"/>
    <property type="project" value="TreeGrafter"/>
</dbReference>